<proteinExistence type="inferred from homology"/>
<evidence type="ECO:0000259" key="13">
    <source>
        <dbReference type="PROSITE" id="PS51384"/>
    </source>
</evidence>
<dbReference type="SFLD" id="SFLDS00052">
    <property type="entry name" value="Ferric_Reductase_Domain"/>
    <property type="match status" value="1"/>
</dbReference>
<dbReference type="PROSITE" id="PS51384">
    <property type="entry name" value="FAD_FR"/>
    <property type="match status" value="1"/>
</dbReference>
<comment type="caution">
    <text evidence="14">The sequence shown here is derived from an EMBL/GenBank/DDBJ whole genome shotgun (WGS) entry which is preliminary data.</text>
</comment>
<evidence type="ECO:0000256" key="2">
    <source>
        <dbReference type="ARBA" id="ARBA00006278"/>
    </source>
</evidence>
<dbReference type="RefSeq" id="XP_038746238.1">
    <property type="nucleotide sequence ID" value="XM_038888341.1"/>
</dbReference>
<evidence type="ECO:0000256" key="6">
    <source>
        <dbReference type="ARBA" id="ARBA00022989"/>
    </source>
</evidence>
<evidence type="ECO:0000256" key="1">
    <source>
        <dbReference type="ARBA" id="ARBA00004141"/>
    </source>
</evidence>
<keyword evidence="9 12" id="KW-0472">Membrane</keyword>
<feature type="region of interest" description="Disordered" evidence="11">
    <location>
        <begin position="447"/>
        <end position="477"/>
    </location>
</feature>
<dbReference type="Pfam" id="PF08022">
    <property type="entry name" value="FAD_binding_8"/>
    <property type="match status" value="1"/>
</dbReference>
<reference evidence="14" key="1">
    <citation type="submission" date="2020-03" db="EMBL/GenBank/DDBJ databases">
        <authorList>
            <person name="He L."/>
        </authorList>
    </citation>
    <scope>NUCLEOTIDE SEQUENCE</scope>
    <source>
        <strain evidence="14">CkLH20</strain>
    </source>
</reference>
<keyword evidence="6 12" id="KW-1133">Transmembrane helix</keyword>
<dbReference type="InterPro" id="IPR011990">
    <property type="entry name" value="TPR-like_helical_dom_sf"/>
</dbReference>
<evidence type="ECO:0000256" key="7">
    <source>
        <dbReference type="ARBA" id="ARBA00023002"/>
    </source>
</evidence>
<evidence type="ECO:0000313" key="14">
    <source>
        <dbReference type="EMBL" id="KAF9876777.1"/>
    </source>
</evidence>
<feature type="transmembrane region" description="Helical" evidence="12">
    <location>
        <begin position="25"/>
        <end position="43"/>
    </location>
</feature>
<dbReference type="GO" id="GO:0006879">
    <property type="term" value="P:intracellular iron ion homeostasis"/>
    <property type="evidence" value="ECO:0007669"/>
    <property type="project" value="TreeGrafter"/>
</dbReference>
<keyword evidence="15" id="KW-1185">Reference proteome</keyword>
<feature type="transmembrane region" description="Helical" evidence="12">
    <location>
        <begin position="163"/>
        <end position="181"/>
    </location>
</feature>
<keyword evidence="3" id="KW-0813">Transport</keyword>
<dbReference type="Pfam" id="PF01794">
    <property type="entry name" value="Ferric_reduct"/>
    <property type="match status" value="1"/>
</dbReference>
<comment type="subcellular location">
    <subcellularLocation>
        <location evidence="1">Membrane</location>
        <topology evidence="1">Multi-pass membrane protein</topology>
    </subcellularLocation>
</comment>
<feature type="transmembrane region" description="Helical" evidence="12">
    <location>
        <begin position="124"/>
        <end position="142"/>
    </location>
</feature>
<dbReference type="GO" id="GO:0006826">
    <property type="term" value="P:iron ion transport"/>
    <property type="evidence" value="ECO:0007669"/>
    <property type="project" value="TreeGrafter"/>
</dbReference>
<keyword evidence="10" id="KW-0325">Glycoprotein</keyword>
<dbReference type="InterPro" id="IPR039261">
    <property type="entry name" value="FNR_nucleotide-bd"/>
</dbReference>
<evidence type="ECO:0000256" key="4">
    <source>
        <dbReference type="ARBA" id="ARBA00022692"/>
    </source>
</evidence>
<dbReference type="CDD" id="cd06186">
    <property type="entry name" value="NOX_Duox_like_FAD_NADP"/>
    <property type="match status" value="1"/>
</dbReference>
<evidence type="ECO:0000256" key="3">
    <source>
        <dbReference type="ARBA" id="ARBA00022448"/>
    </source>
</evidence>
<organism evidence="14 15">
    <name type="scientific">Colletotrichum karsti</name>
    <dbReference type="NCBI Taxonomy" id="1095194"/>
    <lineage>
        <taxon>Eukaryota</taxon>
        <taxon>Fungi</taxon>
        <taxon>Dikarya</taxon>
        <taxon>Ascomycota</taxon>
        <taxon>Pezizomycotina</taxon>
        <taxon>Sordariomycetes</taxon>
        <taxon>Hypocreomycetidae</taxon>
        <taxon>Glomerellales</taxon>
        <taxon>Glomerellaceae</taxon>
        <taxon>Colletotrichum</taxon>
        <taxon>Colletotrichum boninense species complex</taxon>
    </lineage>
</organism>
<evidence type="ECO:0000256" key="11">
    <source>
        <dbReference type="SAM" id="MobiDB-lite"/>
    </source>
</evidence>
<dbReference type="Proteomes" id="UP000781932">
    <property type="component" value="Unassembled WGS sequence"/>
</dbReference>
<evidence type="ECO:0000256" key="9">
    <source>
        <dbReference type="ARBA" id="ARBA00023136"/>
    </source>
</evidence>
<dbReference type="InterPro" id="IPR051410">
    <property type="entry name" value="Ferric/Cupric_Reductase"/>
</dbReference>
<dbReference type="InterPro" id="IPR013130">
    <property type="entry name" value="Fe3_Rdtase_TM_dom"/>
</dbReference>
<dbReference type="PANTHER" id="PTHR32361:SF9">
    <property type="entry name" value="FERRIC REDUCTASE TRANSMEMBRANE COMPONENT 3-RELATED"/>
    <property type="match status" value="1"/>
</dbReference>
<evidence type="ECO:0000256" key="8">
    <source>
        <dbReference type="ARBA" id="ARBA00023065"/>
    </source>
</evidence>
<dbReference type="InterPro" id="IPR013112">
    <property type="entry name" value="FAD-bd_8"/>
</dbReference>
<protein>
    <recommendedName>
        <fullName evidence="13">FAD-binding FR-type domain-containing protein</fullName>
    </recommendedName>
</protein>
<dbReference type="Gene3D" id="3.40.50.80">
    <property type="entry name" value="Nucleotide-binding domain of ferredoxin-NADP reductase (FNR) module"/>
    <property type="match status" value="1"/>
</dbReference>
<gene>
    <name evidence="14" type="ORF">CkaCkLH20_05623</name>
</gene>
<dbReference type="InterPro" id="IPR017927">
    <property type="entry name" value="FAD-bd_FR_type"/>
</dbReference>
<name>A0A9P6I4G9_9PEZI</name>
<dbReference type="GO" id="GO:0005886">
    <property type="term" value="C:plasma membrane"/>
    <property type="evidence" value="ECO:0007669"/>
    <property type="project" value="TreeGrafter"/>
</dbReference>
<dbReference type="Gene3D" id="1.25.40.10">
    <property type="entry name" value="Tetratricopeptide repeat domain"/>
    <property type="match status" value="1"/>
</dbReference>
<dbReference type="GeneID" id="62161415"/>
<dbReference type="EMBL" id="JAATWM020000016">
    <property type="protein sequence ID" value="KAF9876777.1"/>
    <property type="molecule type" value="Genomic_DNA"/>
</dbReference>
<dbReference type="GO" id="GO:0000293">
    <property type="term" value="F:ferric-chelate reductase activity"/>
    <property type="evidence" value="ECO:0007669"/>
    <property type="project" value="UniProtKB-ARBA"/>
</dbReference>
<feature type="transmembrane region" description="Helical" evidence="12">
    <location>
        <begin position="86"/>
        <end position="104"/>
    </location>
</feature>
<feature type="transmembrane region" description="Helical" evidence="12">
    <location>
        <begin position="223"/>
        <end position="244"/>
    </location>
</feature>
<dbReference type="SUPFAM" id="SSF52343">
    <property type="entry name" value="Ferredoxin reductase-like, C-terminal NADP-linked domain"/>
    <property type="match status" value="1"/>
</dbReference>
<dbReference type="Pfam" id="PF08030">
    <property type="entry name" value="NAD_binding_6"/>
    <property type="match status" value="1"/>
</dbReference>
<evidence type="ECO:0000256" key="5">
    <source>
        <dbReference type="ARBA" id="ARBA00022982"/>
    </source>
</evidence>
<accession>A0A9P6I4G9</accession>
<keyword evidence="8" id="KW-0406">Ion transport</keyword>
<evidence type="ECO:0000256" key="10">
    <source>
        <dbReference type="ARBA" id="ARBA00023180"/>
    </source>
</evidence>
<feature type="transmembrane region" description="Helical" evidence="12">
    <location>
        <begin position="201"/>
        <end position="216"/>
    </location>
</feature>
<keyword evidence="7" id="KW-0560">Oxidoreductase</keyword>
<dbReference type="OrthoDB" id="3946009at2759"/>
<dbReference type="SFLD" id="SFLDG01168">
    <property type="entry name" value="Ferric_reductase_subgroup_(FRE"/>
    <property type="match status" value="1"/>
</dbReference>
<dbReference type="PANTHER" id="PTHR32361">
    <property type="entry name" value="FERRIC/CUPRIC REDUCTASE TRANSMEMBRANE COMPONENT"/>
    <property type="match status" value="1"/>
</dbReference>
<comment type="similarity">
    <text evidence="2">Belongs to the ferric reductase (FRE) family.</text>
</comment>
<dbReference type="GO" id="GO:0015677">
    <property type="term" value="P:copper ion import"/>
    <property type="evidence" value="ECO:0007669"/>
    <property type="project" value="TreeGrafter"/>
</dbReference>
<evidence type="ECO:0000256" key="12">
    <source>
        <dbReference type="SAM" id="Phobius"/>
    </source>
</evidence>
<keyword evidence="4 12" id="KW-0812">Transmembrane</keyword>
<evidence type="ECO:0000313" key="15">
    <source>
        <dbReference type="Proteomes" id="UP000781932"/>
    </source>
</evidence>
<reference evidence="14" key="2">
    <citation type="submission" date="2020-11" db="EMBL/GenBank/DDBJ databases">
        <title>Whole genome sequencing of Colletotrichum sp.</title>
        <authorList>
            <person name="Li H."/>
        </authorList>
    </citation>
    <scope>NUCLEOTIDE SEQUENCE</scope>
    <source>
        <strain evidence="14">CkLH20</strain>
    </source>
</reference>
<dbReference type="InterPro" id="IPR013121">
    <property type="entry name" value="Fe_red_NAD-bd_6"/>
</dbReference>
<feature type="domain" description="FAD-binding FR-type" evidence="13">
    <location>
        <begin position="268"/>
        <end position="374"/>
    </location>
</feature>
<keyword evidence="5" id="KW-0249">Electron transport</keyword>
<sequence>MPTSDLAQALMPPTKQQKNEEVVKAYAAFLCSLILLVVGVCWLREVCNKVETPAQESKTPNGPRRLARWARAQIFRNLERRSKWEWFGKPSVGVIAIVTVYLVCNTTLSTTHFALLQLNHWASRFGWMSAANMALCVFFGLKNTPLSLMANTSHAQLNLYHRIVGYTAVFLMVLHAIFYTIHFGVRLGRWETLLKKEDIEGMGAGVAMLVLLLGVARHRGYEVFYISHIVGFVAAVVLTALHRPNWAKKLPLVMSLTFTMWMCDRAIRAARMLRNLVNNHVTLHPLPDGGTRLLLAKPGVEDAVPGTHCFLWIPRVHPYENHPFTIVDNGPSGLELVMKSHQGFTRAVGRFAAGHPRRRLWASVDGPYGALPSMEDYDKLVFVAGGSGAAFTFGLVNRVLRQCDGSKLKPVEFAWTVKRKEHLAWFQNHLQRLRRASPTAAIRLHITDEKSKTDSDTAPTAAPESQHHRNTPTTGLLSEAGTLNYETVSELGNAESLLSEASLCIDEQLFDLRYERMDVQEVVADAMRTVEDHDRVLIATCGPESLMDAQYDEGRARELIPALNTHLEDLRRLLAQSKSLARDVQFQVTPRNQRTNKALLVNSVDLAPVNQVREQFRENVDGFWAVSGSGGHANAELRRRVACVVVFLRSKLDAQASVPPQVAGIFSGQHNYTDVRNAGRKYIQIARKLGGLGSILWLPLDIPPSTYERYLNIDDEDVFSHLQSLAPRFEDYTVFVQRLILNPSLSSSYYNLIVDYADILPASDQLLLLVYALGGSSIPEDLLKFVRLPQRRWNSEGEIESTNATAFGLPPELTSLLSDDIELSLATENPYIMKHTLNDDVSALSLSPEFAASLSRALLPKAVDELGATALKFMCFICPPCYEGNTDWSPTLKETVWNTMDRAITTYKVQSSLRTQVIDAILYYAERDSVAMRRVAVEKAKTFLRKSMPYQYHASVVLFRSNIYRIDGEFAKSEALIRDFVWRGPHPSTRFDHALLGRLHISQVENKIKCYDNDVSSFIYKWQAEQPLSTLDIEVTFRLQSTAARYFHSIGDFDATRDSLEQSLSLDNTKPIRRNTRRLLVGRLADIYCNMREYSKAVDLLRPELDETTDAERPRRGFRRLLLASLEASIGLMRLDDAEAAVKELAGYEPAAIDNLHDQQLHMRLLVAAARIAHLDPGRRGGAVALWERALEDVQRMHTIGSGGGFTAALIYLSLAHARLAAGDRDGARRAWATGAEILRTESCEFWLPTVPNVWLQSIARDVHETQGWTFRMMQPGGRPDVTTP</sequence>